<sequence>MVRTNFQTSKPFKLQRGTRQGCPLSPLLFDLAIEPVAIALKTSKEISGIWRNDMEHKVSHYADDLLLFISKPSISLPFALDIFSQFGQISGYKLNLTKSELFPIGNKANLSDFANLPLRIERQKFTYLGITVTKTHKNLFKCSGIFTITWVAVLSGCLWSYAVVTIYPSRPCSVPHFHSFHLTLFLTL</sequence>
<name>A0A3Q2ZWL1_KRYMA</name>
<feature type="domain" description="Reverse transcriptase" evidence="2">
    <location>
        <begin position="1"/>
        <end position="132"/>
    </location>
</feature>
<dbReference type="GeneTree" id="ENSGT00940000165023"/>
<keyword evidence="1" id="KW-0472">Membrane</keyword>
<proteinExistence type="predicted"/>
<protein>
    <recommendedName>
        <fullName evidence="2">Reverse transcriptase domain-containing protein</fullName>
    </recommendedName>
</protein>
<dbReference type="Pfam" id="PF00078">
    <property type="entry name" value="RVT_1"/>
    <property type="match status" value="1"/>
</dbReference>
<evidence type="ECO:0000313" key="3">
    <source>
        <dbReference type="Ensembl" id="ENSKMAP00000007690.1"/>
    </source>
</evidence>
<feature type="transmembrane region" description="Helical" evidence="1">
    <location>
        <begin position="144"/>
        <end position="167"/>
    </location>
</feature>
<keyword evidence="1" id="KW-0812">Transmembrane</keyword>
<dbReference type="PROSITE" id="PS50878">
    <property type="entry name" value="RT_POL"/>
    <property type="match status" value="1"/>
</dbReference>
<reference evidence="3" key="2">
    <citation type="submission" date="2025-09" db="UniProtKB">
        <authorList>
            <consortium name="Ensembl"/>
        </authorList>
    </citation>
    <scope>IDENTIFICATION</scope>
</reference>
<dbReference type="OMA" id="FTITWVA"/>
<keyword evidence="4" id="KW-1185">Reference proteome</keyword>
<evidence type="ECO:0000256" key="1">
    <source>
        <dbReference type="SAM" id="Phobius"/>
    </source>
</evidence>
<dbReference type="SUPFAM" id="SSF56672">
    <property type="entry name" value="DNA/RNA polymerases"/>
    <property type="match status" value="1"/>
</dbReference>
<accession>A0A3Q2ZWL1</accession>
<dbReference type="InterPro" id="IPR000477">
    <property type="entry name" value="RT_dom"/>
</dbReference>
<dbReference type="PANTHER" id="PTHR31635">
    <property type="entry name" value="REVERSE TRANSCRIPTASE DOMAIN-CONTAINING PROTEIN-RELATED"/>
    <property type="match status" value="1"/>
</dbReference>
<evidence type="ECO:0000313" key="4">
    <source>
        <dbReference type="Proteomes" id="UP000264800"/>
    </source>
</evidence>
<dbReference type="Ensembl" id="ENSKMAT00000007811.1">
    <property type="protein sequence ID" value="ENSKMAP00000007690.1"/>
    <property type="gene ID" value="ENSKMAG00000005781.1"/>
</dbReference>
<dbReference type="AlphaFoldDB" id="A0A3Q2ZWL1"/>
<dbReference type="PANTHER" id="PTHR31635:SF196">
    <property type="entry name" value="REVERSE TRANSCRIPTASE DOMAIN-CONTAINING PROTEIN-RELATED"/>
    <property type="match status" value="1"/>
</dbReference>
<dbReference type="Proteomes" id="UP000264800">
    <property type="component" value="Unplaced"/>
</dbReference>
<reference evidence="3" key="1">
    <citation type="submission" date="2025-08" db="UniProtKB">
        <authorList>
            <consortium name="Ensembl"/>
        </authorList>
    </citation>
    <scope>IDENTIFICATION</scope>
</reference>
<keyword evidence="1" id="KW-1133">Transmembrane helix</keyword>
<dbReference type="InterPro" id="IPR043502">
    <property type="entry name" value="DNA/RNA_pol_sf"/>
</dbReference>
<evidence type="ECO:0000259" key="2">
    <source>
        <dbReference type="PROSITE" id="PS50878"/>
    </source>
</evidence>
<organism evidence="3 4">
    <name type="scientific">Kryptolebias marmoratus</name>
    <name type="common">Mangrove killifish</name>
    <name type="synonym">Rivulus marmoratus</name>
    <dbReference type="NCBI Taxonomy" id="37003"/>
    <lineage>
        <taxon>Eukaryota</taxon>
        <taxon>Metazoa</taxon>
        <taxon>Chordata</taxon>
        <taxon>Craniata</taxon>
        <taxon>Vertebrata</taxon>
        <taxon>Euteleostomi</taxon>
        <taxon>Actinopterygii</taxon>
        <taxon>Neopterygii</taxon>
        <taxon>Teleostei</taxon>
        <taxon>Neoteleostei</taxon>
        <taxon>Acanthomorphata</taxon>
        <taxon>Ovalentaria</taxon>
        <taxon>Atherinomorphae</taxon>
        <taxon>Cyprinodontiformes</taxon>
        <taxon>Rivulidae</taxon>
        <taxon>Kryptolebias</taxon>
    </lineage>
</organism>